<organism evidence="2 3">
    <name type="scientific">Tilletiopsis washingtonensis</name>
    <dbReference type="NCBI Taxonomy" id="58919"/>
    <lineage>
        <taxon>Eukaryota</taxon>
        <taxon>Fungi</taxon>
        <taxon>Dikarya</taxon>
        <taxon>Basidiomycota</taxon>
        <taxon>Ustilaginomycotina</taxon>
        <taxon>Exobasidiomycetes</taxon>
        <taxon>Entylomatales</taxon>
        <taxon>Entylomatales incertae sedis</taxon>
        <taxon>Tilletiopsis</taxon>
    </lineage>
</organism>
<keyword evidence="3" id="KW-1185">Reference proteome</keyword>
<dbReference type="OrthoDB" id="10265785at2759"/>
<gene>
    <name evidence="2" type="ORF">FA09DRAFT_158507</name>
</gene>
<evidence type="ECO:0000313" key="2">
    <source>
        <dbReference type="EMBL" id="PWN95047.1"/>
    </source>
</evidence>
<dbReference type="SUPFAM" id="SSF52540">
    <property type="entry name" value="P-loop containing nucleoside triphosphate hydrolases"/>
    <property type="match status" value="1"/>
</dbReference>
<evidence type="ECO:0000313" key="3">
    <source>
        <dbReference type="Proteomes" id="UP000245946"/>
    </source>
</evidence>
<protein>
    <submittedName>
        <fullName evidence="2">P-loop containing nucleoside triphosphate hydrolase protein</fullName>
    </submittedName>
</protein>
<proteinExistence type="predicted"/>
<dbReference type="AlphaFoldDB" id="A0A316Z014"/>
<dbReference type="InterPro" id="IPR027417">
    <property type="entry name" value="P-loop_NTPase"/>
</dbReference>
<dbReference type="SMART" id="SM00490">
    <property type="entry name" value="HELICc"/>
    <property type="match status" value="1"/>
</dbReference>
<evidence type="ECO:0000259" key="1">
    <source>
        <dbReference type="PROSITE" id="PS51194"/>
    </source>
</evidence>
<dbReference type="GeneID" id="37266771"/>
<dbReference type="STRING" id="58919.A0A316Z014"/>
<dbReference type="Gene3D" id="3.40.50.300">
    <property type="entry name" value="P-loop containing nucleotide triphosphate hydrolases"/>
    <property type="match status" value="1"/>
</dbReference>
<name>A0A316Z014_9BASI</name>
<reference evidence="2 3" key="1">
    <citation type="journal article" date="2018" name="Mol. Biol. Evol.">
        <title>Broad Genomic Sampling Reveals a Smut Pathogenic Ancestry of the Fungal Clade Ustilaginomycotina.</title>
        <authorList>
            <person name="Kijpornyongpan T."/>
            <person name="Mondo S.J."/>
            <person name="Barry K."/>
            <person name="Sandor L."/>
            <person name="Lee J."/>
            <person name="Lipzen A."/>
            <person name="Pangilinan J."/>
            <person name="LaButti K."/>
            <person name="Hainaut M."/>
            <person name="Henrissat B."/>
            <person name="Grigoriev I.V."/>
            <person name="Spatafora J.W."/>
            <person name="Aime M.C."/>
        </authorList>
    </citation>
    <scope>NUCLEOTIDE SEQUENCE [LARGE SCALE GENOMIC DNA]</scope>
    <source>
        <strain evidence="2 3">MCA 4186</strain>
    </source>
</reference>
<dbReference type="Pfam" id="PF00271">
    <property type="entry name" value="Helicase_C"/>
    <property type="match status" value="1"/>
</dbReference>
<keyword evidence="2" id="KW-0378">Hydrolase</keyword>
<accession>A0A316Z014</accession>
<sequence>MTSEGHKVDSLHGKLETADRDRTIDAFRDGKSKVLISTNVIARGIDIMQVTMVINYDMPLTQSGEPDAETYLHRIGRTGRFGRKGISINFVHDQQSWRHMTGIEQALKCSITRVQTDDIDEMESVLKAAIKG</sequence>
<dbReference type="PROSITE" id="PS51194">
    <property type="entry name" value="HELICASE_CTER"/>
    <property type="match status" value="1"/>
</dbReference>
<dbReference type="RefSeq" id="XP_025595326.1">
    <property type="nucleotide sequence ID" value="XM_025739225.1"/>
</dbReference>
<feature type="domain" description="Helicase C-terminal" evidence="1">
    <location>
        <begin position="1"/>
        <end position="122"/>
    </location>
</feature>
<dbReference type="Proteomes" id="UP000245946">
    <property type="component" value="Unassembled WGS sequence"/>
</dbReference>
<dbReference type="CDD" id="cd18787">
    <property type="entry name" value="SF2_C_DEAD"/>
    <property type="match status" value="1"/>
</dbReference>
<dbReference type="EMBL" id="KZ819307">
    <property type="protein sequence ID" value="PWN95047.1"/>
    <property type="molecule type" value="Genomic_DNA"/>
</dbReference>
<dbReference type="InterPro" id="IPR001650">
    <property type="entry name" value="Helicase_C-like"/>
</dbReference>
<dbReference type="GO" id="GO:0016787">
    <property type="term" value="F:hydrolase activity"/>
    <property type="evidence" value="ECO:0007669"/>
    <property type="project" value="UniProtKB-KW"/>
</dbReference>
<dbReference type="PANTHER" id="PTHR47958">
    <property type="entry name" value="ATP-DEPENDENT RNA HELICASE DBP3"/>
    <property type="match status" value="1"/>
</dbReference>